<organism evidence="2 3">
    <name type="scientific">Micromonospora vinacea</name>
    <dbReference type="NCBI Taxonomy" id="709878"/>
    <lineage>
        <taxon>Bacteria</taxon>
        <taxon>Bacillati</taxon>
        <taxon>Actinomycetota</taxon>
        <taxon>Actinomycetes</taxon>
        <taxon>Micromonosporales</taxon>
        <taxon>Micromonosporaceae</taxon>
        <taxon>Micromonospora</taxon>
    </lineage>
</organism>
<reference evidence="2 3" key="1">
    <citation type="submission" date="2020-11" db="EMBL/GenBank/DDBJ databases">
        <title>Sequencing the genomes of 1000 actinobacteria strains.</title>
        <authorList>
            <person name="Klenk H.-P."/>
        </authorList>
    </citation>
    <scope>NUCLEOTIDE SEQUENCE [LARGE SCALE GENOMIC DNA]</scope>
    <source>
        <strain evidence="2 3">DSM 101695</strain>
    </source>
</reference>
<dbReference type="Proteomes" id="UP000631791">
    <property type="component" value="Unassembled WGS sequence"/>
</dbReference>
<dbReference type="Pfam" id="PF13360">
    <property type="entry name" value="PQQ_2"/>
    <property type="match status" value="2"/>
</dbReference>
<comment type="caution">
    <text evidence="2">The sequence shown here is derived from an EMBL/GenBank/DDBJ whole genome shotgun (WGS) entry which is preliminary data.</text>
</comment>
<accession>A0ABS0JUT1</accession>
<protein>
    <submittedName>
        <fullName evidence="2">Outer membrane protein assembly factor BamB</fullName>
    </submittedName>
</protein>
<dbReference type="InterPro" id="IPR002372">
    <property type="entry name" value="PQQ_rpt_dom"/>
</dbReference>
<proteinExistence type="predicted"/>
<evidence type="ECO:0000313" key="2">
    <source>
        <dbReference type="EMBL" id="MBG6100108.1"/>
    </source>
</evidence>
<keyword evidence="3" id="KW-1185">Reference proteome</keyword>
<dbReference type="InterPro" id="IPR015943">
    <property type="entry name" value="WD40/YVTN_repeat-like_dom_sf"/>
</dbReference>
<dbReference type="SUPFAM" id="SSF50998">
    <property type="entry name" value="Quinoprotein alcohol dehydrogenase-like"/>
    <property type="match status" value="1"/>
</dbReference>
<dbReference type="Gene3D" id="2.40.128.630">
    <property type="match status" value="1"/>
</dbReference>
<dbReference type="EMBL" id="JADOTY010000001">
    <property type="protein sequence ID" value="MBG6100108.1"/>
    <property type="molecule type" value="Genomic_DNA"/>
</dbReference>
<feature type="domain" description="Pyrrolo-quinoline quinone repeat" evidence="1">
    <location>
        <begin position="217"/>
        <end position="300"/>
    </location>
</feature>
<evidence type="ECO:0000313" key="3">
    <source>
        <dbReference type="Proteomes" id="UP000631791"/>
    </source>
</evidence>
<dbReference type="PANTHER" id="PTHR34512">
    <property type="entry name" value="CELL SURFACE PROTEIN"/>
    <property type="match status" value="1"/>
</dbReference>
<dbReference type="InterPro" id="IPR011047">
    <property type="entry name" value="Quinoprotein_ADH-like_sf"/>
</dbReference>
<gene>
    <name evidence="2" type="ORF">IW249_000522</name>
</gene>
<name>A0ABS0JUT1_9ACTN</name>
<dbReference type="Gene3D" id="2.130.10.10">
    <property type="entry name" value="YVTN repeat-like/Quinoprotein amine dehydrogenase"/>
    <property type="match status" value="1"/>
</dbReference>
<sequence length="307" mass="33069">MHERSTRLVCLDPADGVARWDVPIGTWPRAVVADGSQCWVISQDRDELRCLDVRGGEVRWSADVPRLTGHIVVTGDRVLVGGWRGYTGLRAFDRWTGALLWSDRQRVATVLPAAVGERVLVGEPGGTSVRLLDARDGNEVHRWSLPEPLVGRDGQWPTFVAAGADRFLARCGARTLWQVRPGSGTAGEFFRHDRDLADAGISTVGSVVWARERRAGAVALDLTTGATLWRVTAGPDSVDQVVPGAGGHVLATGRPGMLLLVDDTGRPRWRHFVEQQISGVRVLTPGVLLVVAKGALLAVDGGAPTHE</sequence>
<dbReference type="PANTHER" id="PTHR34512:SF30">
    <property type="entry name" value="OUTER MEMBRANE PROTEIN ASSEMBLY FACTOR BAMB"/>
    <property type="match status" value="1"/>
</dbReference>
<dbReference type="RefSeq" id="WP_196919336.1">
    <property type="nucleotide sequence ID" value="NZ_JADOTY010000001.1"/>
</dbReference>
<feature type="domain" description="Pyrrolo-quinoline quinone repeat" evidence="1">
    <location>
        <begin position="6"/>
        <end position="148"/>
    </location>
</feature>
<evidence type="ECO:0000259" key="1">
    <source>
        <dbReference type="Pfam" id="PF13360"/>
    </source>
</evidence>